<comment type="similarity">
    <text evidence="2">Belongs to the binding-protein-dependent transport system permease family. CysTW subfamily.</text>
</comment>
<organism evidence="10">
    <name type="scientific">freshwater metagenome</name>
    <dbReference type="NCBI Taxonomy" id="449393"/>
    <lineage>
        <taxon>unclassified sequences</taxon>
        <taxon>metagenomes</taxon>
        <taxon>ecological metagenomes</taxon>
    </lineage>
</organism>
<feature type="transmembrane region" description="Helical" evidence="8">
    <location>
        <begin position="71"/>
        <end position="89"/>
    </location>
</feature>
<evidence type="ECO:0000256" key="6">
    <source>
        <dbReference type="ARBA" id="ARBA00022989"/>
    </source>
</evidence>
<keyword evidence="3" id="KW-0813">Transport</keyword>
<dbReference type="SUPFAM" id="SSF161098">
    <property type="entry name" value="MetI-like"/>
    <property type="match status" value="1"/>
</dbReference>
<evidence type="ECO:0000313" key="10">
    <source>
        <dbReference type="EMBL" id="CAB4668996.1"/>
    </source>
</evidence>
<sequence length="266" mass="29365">MQISKRSQISLRATTYGLLFLLYMPLLLIFILSFNTASSLTWPPKGFSTRWWSTFLDVESAREALLSSTRLAFIAMVIAVVLGSMLSFALQRFEFFGKNSLSFLAVLPIALPGIVTGVALRNTFIRFGFDLGFISVIAGHTTFCIVVVHNNVVARLRRISPNLREASADLGADGWQTFRFVTWPLVRSSVFAGAILAFALSFDEVVVTTFTAGAGIQTLPQWILNNFSRPNVLPYVTVVATVVMIISLPIAWLAQRLADPPNDKLV</sequence>
<dbReference type="Pfam" id="PF00528">
    <property type="entry name" value="BPD_transp_1"/>
    <property type="match status" value="1"/>
</dbReference>
<evidence type="ECO:0000256" key="1">
    <source>
        <dbReference type="ARBA" id="ARBA00004651"/>
    </source>
</evidence>
<evidence type="ECO:0000256" key="2">
    <source>
        <dbReference type="ARBA" id="ARBA00007069"/>
    </source>
</evidence>
<proteinExistence type="inferred from homology"/>
<evidence type="ECO:0000256" key="8">
    <source>
        <dbReference type="SAM" id="Phobius"/>
    </source>
</evidence>
<keyword evidence="4" id="KW-1003">Cell membrane</keyword>
<protein>
    <submittedName>
        <fullName evidence="10">Unannotated protein</fullName>
    </submittedName>
</protein>
<keyword evidence="6 8" id="KW-1133">Transmembrane helix</keyword>
<feature type="transmembrane region" description="Helical" evidence="8">
    <location>
        <begin position="189"/>
        <end position="212"/>
    </location>
</feature>
<comment type="subcellular location">
    <subcellularLocation>
        <location evidence="1">Cell membrane</location>
        <topology evidence="1">Multi-pass membrane protein</topology>
    </subcellularLocation>
</comment>
<feature type="transmembrane region" description="Helical" evidence="8">
    <location>
        <begin position="132"/>
        <end position="154"/>
    </location>
</feature>
<dbReference type="CDD" id="cd06261">
    <property type="entry name" value="TM_PBP2"/>
    <property type="match status" value="1"/>
</dbReference>
<dbReference type="GO" id="GO:0005886">
    <property type="term" value="C:plasma membrane"/>
    <property type="evidence" value="ECO:0007669"/>
    <property type="project" value="UniProtKB-SubCell"/>
</dbReference>
<evidence type="ECO:0000256" key="3">
    <source>
        <dbReference type="ARBA" id="ARBA00022448"/>
    </source>
</evidence>
<name>A0A6J6M4V4_9ZZZZ</name>
<dbReference type="AlphaFoldDB" id="A0A6J6M4V4"/>
<dbReference type="InterPro" id="IPR051789">
    <property type="entry name" value="Bact_Polyamine_Transport"/>
</dbReference>
<evidence type="ECO:0000256" key="5">
    <source>
        <dbReference type="ARBA" id="ARBA00022692"/>
    </source>
</evidence>
<dbReference type="GO" id="GO:0055085">
    <property type="term" value="P:transmembrane transport"/>
    <property type="evidence" value="ECO:0007669"/>
    <property type="project" value="InterPro"/>
</dbReference>
<feature type="transmembrane region" description="Helical" evidence="8">
    <location>
        <begin position="101"/>
        <end position="120"/>
    </location>
</feature>
<feature type="transmembrane region" description="Helical" evidence="8">
    <location>
        <begin position="20"/>
        <end position="42"/>
    </location>
</feature>
<dbReference type="EMBL" id="CAEZWU010000090">
    <property type="protein sequence ID" value="CAB4668996.1"/>
    <property type="molecule type" value="Genomic_DNA"/>
</dbReference>
<dbReference type="InterPro" id="IPR000515">
    <property type="entry name" value="MetI-like"/>
</dbReference>
<reference evidence="10" key="1">
    <citation type="submission" date="2020-05" db="EMBL/GenBank/DDBJ databases">
        <authorList>
            <person name="Chiriac C."/>
            <person name="Salcher M."/>
            <person name="Ghai R."/>
            <person name="Kavagutti S V."/>
        </authorList>
    </citation>
    <scope>NUCLEOTIDE SEQUENCE</scope>
</reference>
<dbReference type="Gene3D" id="1.10.3720.10">
    <property type="entry name" value="MetI-like"/>
    <property type="match status" value="1"/>
</dbReference>
<keyword evidence="7 8" id="KW-0472">Membrane</keyword>
<evidence type="ECO:0000259" key="9">
    <source>
        <dbReference type="PROSITE" id="PS50928"/>
    </source>
</evidence>
<accession>A0A6J6M4V4</accession>
<dbReference type="PROSITE" id="PS50928">
    <property type="entry name" value="ABC_TM1"/>
    <property type="match status" value="1"/>
</dbReference>
<feature type="domain" description="ABC transmembrane type-1" evidence="9">
    <location>
        <begin position="65"/>
        <end position="254"/>
    </location>
</feature>
<evidence type="ECO:0000256" key="7">
    <source>
        <dbReference type="ARBA" id="ARBA00023136"/>
    </source>
</evidence>
<dbReference type="InterPro" id="IPR035906">
    <property type="entry name" value="MetI-like_sf"/>
</dbReference>
<gene>
    <name evidence="10" type="ORF">UFOPK2292_00704</name>
</gene>
<keyword evidence="5 8" id="KW-0812">Transmembrane</keyword>
<dbReference type="PANTHER" id="PTHR43848">
    <property type="entry name" value="PUTRESCINE TRANSPORT SYSTEM PERMEASE PROTEIN POTI"/>
    <property type="match status" value="1"/>
</dbReference>
<dbReference type="PANTHER" id="PTHR43848:SF2">
    <property type="entry name" value="PUTRESCINE TRANSPORT SYSTEM PERMEASE PROTEIN POTI"/>
    <property type="match status" value="1"/>
</dbReference>
<evidence type="ECO:0000256" key="4">
    <source>
        <dbReference type="ARBA" id="ARBA00022475"/>
    </source>
</evidence>
<feature type="transmembrane region" description="Helical" evidence="8">
    <location>
        <begin position="232"/>
        <end position="254"/>
    </location>
</feature>